<dbReference type="KEGG" id="tdu:QJT80_10485"/>
<dbReference type="AlphaFoldDB" id="A0AA95KJ49"/>
<name>A0AA95KJ49_9GAMM</name>
<reference evidence="2" key="1">
    <citation type="journal article" date="2023" name="Int. J. Mol. Sci.">
        <title>Metagenomics Revealed a New Genus 'Candidatus Thiocaldithrix dubininis' gen. nov., sp. nov. and a New Species 'Candidatus Thiothrix putei' sp. nov. in the Family Thiotrichaceae, Some Members of Which Have Traits of Both Na+- and H+-Motive Energetics.</title>
        <authorList>
            <person name="Ravin N.V."/>
            <person name="Muntyan M.S."/>
            <person name="Smolyakov D.D."/>
            <person name="Rudenko T.S."/>
            <person name="Beletsky A.V."/>
            <person name="Mardanov A.V."/>
            <person name="Grabovich M.Y."/>
        </authorList>
    </citation>
    <scope>NUCLEOTIDE SEQUENCE</scope>
    <source>
        <strain evidence="2">GKL-01</strain>
    </source>
</reference>
<keyword evidence="1" id="KW-0732">Signal</keyword>
<proteinExistence type="predicted"/>
<organism evidence="2">
    <name type="scientific">Candidatus Thiocaldithrix dubininis</name>
    <dbReference type="NCBI Taxonomy" id="3080823"/>
    <lineage>
        <taxon>Bacteria</taxon>
        <taxon>Pseudomonadati</taxon>
        <taxon>Pseudomonadota</taxon>
        <taxon>Gammaproteobacteria</taxon>
        <taxon>Thiotrichales</taxon>
        <taxon>Thiotrichaceae</taxon>
        <taxon>Candidatus Thiocaldithrix</taxon>
    </lineage>
</organism>
<sequence>MKIVCVRLLMIGVFLHLGIAQAAPGDIYGSPSASNLIHPADLNFQANNRGLAVAEDRSNPFYAIILKTAAHCSIGEKERLRTQQLFPRNKVFVERYQCADESPVWYTNVNRQVSFMAVYAGNNLTSAKQLLKKVKQHRQFSDANIRRMQVVLEVD</sequence>
<dbReference type="Proteomes" id="UP001300672">
    <property type="component" value="Chromosome"/>
</dbReference>
<feature type="signal peptide" evidence="1">
    <location>
        <begin position="1"/>
        <end position="22"/>
    </location>
</feature>
<feature type="chain" id="PRO_5041639275" evidence="1">
    <location>
        <begin position="23"/>
        <end position="155"/>
    </location>
</feature>
<evidence type="ECO:0000256" key="1">
    <source>
        <dbReference type="SAM" id="SignalP"/>
    </source>
</evidence>
<protein>
    <submittedName>
        <fullName evidence="2">Uncharacterized protein</fullName>
    </submittedName>
</protein>
<reference evidence="2" key="2">
    <citation type="submission" date="2023-04" db="EMBL/GenBank/DDBJ databases">
        <authorList>
            <person name="Beletskiy A.V."/>
            <person name="Mardanov A.V."/>
            <person name="Ravin N.V."/>
        </authorList>
    </citation>
    <scope>NUCLEOTIDE SEQUENCE</scope>
    <source>
        <strain evidence="2">GKL-01</strain>
    </source>
</reference>
<evidence type="ECO:0000313" key="2">
    <source>
        <dbReference type="EMBL" id="WGZ89927.1"/>
    </source>
</evidence>
<accession>A0AA95KJ49</accession>
<dbReference type="EMBL" id="CP124755">
    <property type="protein sequence ID" value="WGZ89927.1"/>
    <property type="molecule type" value="Genomic_DNA"/>
</dbReference>
<gene>
    <name evidence="2" type="ORF">QJT80_10485</name>
</gene>